<dbReference type="PROSITE" id="PS00583">
    <property type="entry name" value="PFKB_KINASES_1"/>
    <property type="match status" value="1"/>
</dbReference>
<evidence type="ECO:0000256" key="2">
    <source>
        <dbReference type="ARBA" id="ARBA00022679"/>
    </source>
</evidence>
<dbReference type="PIRSF" id="PIRSF000535">
    <property type="entry name" value="1PFK/6PFK/LacC"/>
    <property type="match status" value="1"/>
</dbReference>
<dbReference type="SUPFAM" id="SSF53613">
    <property type="entry name" value="Ribokinase-like"/>
    <property type="match status" value="1"/>
</dbReference>
<comment type="caution">
    <text evidence="8">The sequence shown here is derived from an EMBL/GenBank/DDBJ whole genome shotgun (WGS) entry which is preliminary data.</text>
</comment>
<accession>A0A9W4E3H3</accession>
<evidence type="ECO:0000259" key="7">
    <source>
        <dbReference type="Pfam" id="PF00294"/>
    </source>
</evidence>
<dbReference type="GO" id="GO:0005829">
    <property type="term" value="C:cytosol"/>
    <property type="evidence" value="ECO:0007669"/>
    <property type="project" value="TreeGrafter"/>
</dbReference>
<reference evidence="8" key="1">
    <citation type="submission" date="2021-06" db="EMBL/GenBank/DDBJ databases">
        <authorList>
            <person name="Arsene-Ploetze F."/>
        </authorList>
    </citation>
    <scope>NUCLEOTIDE SEQUENCE</scope>
    <source>
        <strain evidence="8">SBRY1</strain>
    </source>
</reference>
<dbReference type="Gene3D" id="3.40.1190.20">
    <property type="match status" value="1"/>
</dbReference>
<dbReference type="CDD" id="cd01164">
    <property type="entry name" value="FruK_PfkB_like"/>
    <property type="match status" value="1"/>
</dbReference>
<evidence type="ECO:0000256" key="5">
    <source>
        <dbReference type="ARBA" id="ARBA00022840"/>
    </source>
</evidence>
<dbReference type="PANTHER" id="PTHR46566:SF2">
    <property type="entry name" value="ATP-DEPENDENT 6-PHOSPHOFRUCTOKINASE ISOZYME 2"/>
    <property type="match status" value="1"/>
</dbReference>
<keyword evidence="2 6" id="KW-0808">Transferase</keyword>
<evidence type="ECO:0000313" key="9">
    <source>
        <dbReference type="Proteomes" id="UP001153328"/>
    </source>
</evidence>
<keyword evidence="9" id="KW-1185">Reference proteome</keyword>
<dbReference type="InterPro" id="IPR002173">
    <property type="entry name" value="Carboh/pur_kinase_PfkB_CS"/>
</dbReference>
<dbReference type="InterPro" id="IPR029056">
    <property type="entry name" value="Ribokinase-like"/>
</dbReference>
<name>A0A9W4E3H3_9ACTN</name>
<dbReference type="GO" id="GO:0003872">
    <property type="term" value="F:6-phosphofructokinase activity"/>
    <property type="evidence" value="ECO:0007669"/>
    <property type="project" value="TreeGrafter"/>
</dbReference>
<comment type="similarity">
    <text evidence="1">Belongs to the carbohydrate kinase PfkB family.</text>
</comment>
<evidence type="ECO:0000256" key="3">
    <source>
        <dbReference type="ARBA" id="ARBA00022741"/>
    </source>
</evidence>
<gene>
    <name evidence="8" type="ORF">SBRY_100195</name>
</gene>
<keyword evidence="3" id="KW-0547">Nucleotide-binding</keyword>
<feature type="domain" description="Carbohydrate kinase PfkB" evidence="7">
    <location>
        <begin position="44"/>
        <end position="312"/>
    </location>
</feature>
<dbReference type="NCBIfam" id="TIGR03168">
    <property type="entry name" value="1-PFK"/>
    <property type="match status" value="1"/>
</dbReference>
<dbReference type="Pfam" id="PF00294">
    <property type="entry name" value="PfkB"/>
    <property type="match status" value="1"/>
</dbReference>
<keyword evidence="5" id="KW-0067">ATP-binding</keyword>
<dbReference type="InterPro" id="IPR011611">
    <property type="entry name" value="PfkB_dom"/>
</dbReference>
<dbReference type="Proteomes" id="UP001153328">
    <property type="component" value="Unassembled WGS sequence"/>
</dbReference>
<dbReference type="GO" id="GO:0005524">
    <property type="term" value="F:ATP binding"/>
    <property type="evidence" value="ECO:0007669"/>
    <property type="project" value="UniProtKB-KW"/>
</dbReference>
<dbReference type="RefSeq" id="WP_206247523.1">
    <property type="nucleotide sequence ID" value="NZ_CAJVAX010000002.1"/>
</dbReference>
<proteinExistence type="inferred from homology"/>
<protein>
    <submittedName>
        <fullName evidence="8">1-phosphofructokinase</fullName>
    </submittedName>
</protein>
<evidence type="ECO:0000256" key="1">
    <source>
        <dbReference type="ARBA" id="ARBA00010688"/>
    </source>
</evidence>
<evidence type="ECO:0000256" key="6">
    <source>
        <dbReference type="PIRNR" id="PIRNR000535"/>
    </source>
</evidence>
<dbReference type="PANTHER" id="PTHR46566">
    <property type="entry name" value="1-PHOSPHOFRUCTOKINASE-RELATED"/>
    <property type="match status" value="1"/>
</dbReference>
<organism evidence="8 9">
    <name type="scientific">Actinacidiphila bryophytorum</name>
    <dbReference type="NCBI Taxonomy" id="1436133"/>
    <lineage>
        <taxon>Bacteria</taxon>
        <taxon>Bacillati</taxon>
        <taxon>Actinomycetota</taxon>
        <taxon>Actinomycetes</taxon>
        <taxon>Kitasatosporales</taxon>
        <taxon>Streptomycetaceae</taxon>
        <taxon>Actinacidiphila</taxon>
    </lineage>
</organism>
<sequence>MSTEAGPVDGRESRGTDPPRIVTLTLNPAVDVCWELGHLADVGKNRARVRARTAGGGGINVARGVVQLGGRATAVHTAGREVGGLLDRLLEEEGIDHVSVEINGETREGLVLYETDKRRCYHLVPRGPWTEVNEGMRCLNALQHAAGDASYVVASGSLPPGLPANFYATVARRISESGARLILDTSGPALRGALTERVHLLRCNQNEAASLAGRPVRTFHDARRLNARLLDAGAARVVITALGPLGALCSTGTGHTEVHAPPPGDLLSDAGAGDSMVAALALRLAAGDDVVTACALGVAVAAASVLTAGTAPFDPAMAASILSEVTLRPATGRRPTAP</sequence>
<dbReference type="InterPro" id="IPR017583">
    <property type="entry name" value="Tagatose/fructose_Pkinase"/>
</dbReference>
<evidence type="ECO:0000313" key="8">
    <source>
        <dbReference type="EMBL" id="CAG7613695.1"/>
    </source>
</evidence>
<evidence type="ECO:0000256" key="4">
    <source>
        <dbReference type="ARBA" id="ARBA00022777"/>
    </source>
</evidence>
<dbReference type="EMBL" id="CAJVAX010000002">
    <property type="protein sequence ID" value="CAG7613695.1"/>
    <property type="molecule type" value="Genomic_DNA"/>
</dbReference>
<dbReference type="AlphaFoldDB" id="A0A9W4E3H3"/>
<keyword evidence="4" id="KW-0418">Kinase</keyword>